<gene>
    <name evidence="2" type="ORF">C1752_02302</name>
</gene>
<dbReference type="AlphaFoldDB" id="A0A2W1JU48"/>
<dbReference type="PANTHER" id="PTHR13355:SF11">
    <property type="entry name" value="GLUCOSAMINE 6-PHOSPHATE N-ACETYLTRANSFERASE"/>
    <property type="match status" value="1"/>
</dbReference>
<proteinExistence type="predicted"/>
<organism evidence="2 3">
    <name type="scientific">Acaryochloris thomasi RCC1774</name>
    <dbReference type="NCBI Taxonomy" id="1764569"/>
    <lineage>
        <taxon>Bacteria</taxon>
        <taxon>Bacillati</taxon>
        <taxon>Cyanobacteriota</taxon>
        <taxon>Cyanophyceae</taxon>
        <taxon>Acaryochloridales</taxon>
        <taxon>Acaryochloridaceae</taxon>
        <taxon>Acaryochloris</taxon>
        <taxon>Acaryochloris thomasi</taxon>
    </lineage>
</organism>
<dbReference type="Gene3D" id="3.40.630.30">
    <property type="match status" value="1"/>
</dbReference>
<dbReference type="InterPro" id="IPR000182">
    <property type="entry name" value="GNAT_dom"/>
</dbReference>
<evidence type="ECO:0000313" key="3">
    <source>
        <dbReference type="Proteomes" id="UP000248857"/>
    </source>
</evidence>
<accession>A0A2W1JU48</accession>
<reference evidence="2 3" key="1">
    <citation type="journal article" date="2018" name="Sci. Rep.">
        <title>A novel species of the marine cyanobacterium Acaryochloris with a unique pigment content and lifestyle.</title>
        <authorList>
            <person name="Partensky F."/>
            <person name="Six C."/>
            <person name="Ratin M."/>
            <person name="Garczarek L."/>
            <person name="Vaulot D."/>
            <person name="Probert I."/>
            <person name="Calteau A."/>
            <person name="Gourvil P."/>
            <person name="Marie D."/>
            <person name="Grebert T."/>
            <person name="Bouchier C."/>
            <person name="Le Panse S."/>
            <person name="Gachenot M."/>
            <person name="Rodriguez F."/>
            <person name="Garrido J.L."/>
        </authorList>
    </citation>
    <scope>NUCLEOTIDE SEQUENCE [LARGE SCALE GENOMIC DNA]</scope>
    <source>
        <strain evidence="2 3">RCC1774</strain>
    </source>
</reference>
<comment type="caution">
    <text evidence="2">The sequence shown here is derived from an EMBL/GenBank/DDBJ whole genome shotgun (WGS) entry which is preliminary data.</text>
</comment>
<dbReference type="InterPro" id="IPR016181">
    <property type="entry name" value="Acyl_CoA_acyltransferase"/>
</dbReference>
<keyword evidence="2" id="KW-0012">Acyltransferase</keyword>
<dbReference type="PANTHER" id="PTHR13355">
    <property type="entry name" value="GLUCOSAMINE 6-PHOSPHATE N-ACETYLTRANSFERASE"/>
    <property type="match status" value="1"/>
</dbReference>
<dbReference type="InterPro" id="IPR039143">
    <property type="entry name" value="GNPNAT1-like"/>
</dbReference>
<dbReference type="Pfam" id="PF13673">
    <property type="entry name" value="Acetyltransf_10"/>
    <property type="match status" value="1"/>
</dbReference>
<dbReference type="GO" id="GO:0004343">
    <property type="term" value="F:glucosamine 6-phosphate N-acetyltransferase activity"/>
    <property type="evidence" value="ECO:0007669"/>
    <property type="project" value="TreeGrafter"/>
</dbReference>
<dbReference type="SUPFAM" id="SSF55729">
    <property type="entry name" value="Acyl-CoA N-acyltransferases (Nat)"/>
    <property type="match status" value="1"/>
</dbReference>
<dbReference type="PROSITE" id="PS51186">
    <property type="entry name" value="GNAT"/>
    <property type="match status" value="1"/>
</dbReference>
<feature type="domain" description="N-acetyltransferase" evidence="1">
    <location>
        <begin position="14"/>
        <end position="152"/>
    </location>
</feature>
<protein>
    <submittedName>
        <fullName evidence="2">Acetyltransferase</fullName>
        <ecNumber evidence="2">2.3.1.-</ecNumber>
    </submittedName>
</protein>
<evidence type="ECO:0000259" key="1">
    <source>
        <dbReference type="PROSITE" id="PS51186"/>
    </source>
</evidence>
<evidence type="ECO:0000313" key="2">
    <source>
        <dbReference type="EMBL" id="PZD73334.1"/>
    </source>
</evidence>
<sequence>MSLNFISVDQPIRIEFTSFTARESHIKAIRIEVFHQEQKIDPALDFDGLDEEAIQVVAYIGDQPVGTTRIRQLAAATKIERVAVLSPYRKQGVGTAMMLEILTYLSDRSSTDIILSAQCTSESFYRKLGFMPHGEVFREAGIEHIHMRYRPRKGR</sequence>
<keyword evidence="2" id="KW-0808">Transferase</keyword>
<dbReference type="RefSeq" id="WP_158535077.1">
    <property type="nucleotide sequence ID" value="NZ_CAWNWM010000006.1"/>
</dbReference>
<dbReference type="EC" id="2.3.1.-" evidence="2"/>
<keyword evidence="3" id="KW-1185">Reference proteome</keyword>
<dbReference type="EMBL" id="PQWO01000006">
    <property type="protein sequence ID" value="PZD73334.1"/>
    <property type="molecule type" value="Genomic_DNA"/>
</dbReference>
<dbReference type="CDD" id="cd04301">
    <property type="entry name" value="NAT_SF"/>
    <property type="match status" value="1"/>
</dbReference>
<dbReference type="OrthoDB" id="9796171at2"/>
<dbReference type="Proteomes" id="UP000248857">
    <property type="component" value="Unassembled WGS sequence"/>
</dbReference>
<name>A0A2W1JU48_9CYAN</name>